<name>A0A6P5SUP6_PRUAV</name>
<protein>
    <submittedName>
        <fullName evidence="6">Uncharacterized protein LOC110759589</fullName>
    </submittedName>
</protein>
<dbReference type="AlphaFoldDB" id="A0A6P5SUP6"/>
<proteinExistence type="predicted"/>
<dbReference type="Pfam" id="PF13952">
    <property type="entry name" value="DUF4216"/>
    <property type="match status" value="1"/>
</dbReference>
<feature type="domain" description="DUF4218" evidence="3">
    <location>
        <begin position="651"/>
        <end position="763"/>
    </location>
</feature>
<dbReference type="Proteomes" id="UP000515124">
    <property type="component" value="Unplaced"/>
</dbReference>
<dbReference type="KEGG" id="pavi:110759589"/>
<dbReference type="GeneID" id="110759589"/>
<sequence length="1103" mass="128832">MDRQWIKMKNRLSKEYMDGIASFMGVAIQQVNEKNETRCPCKKCLNTQWKALQTVHAHLWEYGMSAVYHTWIYHGEKFGLPRQDATLPNGVEALGPNDVTYDILNDAFPRDMNQDLHGECDTFGGMKMLMQAKVENHWTNKSFDILLEILNWACPKPHNFPTTYYATNKMLKNLGLGYENIDACVNDCALFYKEHVGKDKCPECDEPRYKSSTNEKRKKVPQKVLRYFPLKPRLQRMFMSKHTASQMRWHFDKRVDEYGVMRHPADSIAWKEFDRMYPEFAQEPRNIRLGLATDGFNPFGSMSTSYSMWPVMVVPYNLPPWMCMKQQYSIMTLLIPGPKAPGKDIDVYLRPLIDELKELWEGVPTYDKFTDSGFKMRATVIWTINDFPAYGNLSGWSTKGYLACPVCLEDTSHTKLRNKICYMGHRRYLRKNHPWRKSCDFDGKYEMRDQPRVFSGDEILLQFNHLRPCKPGKHPDNYDRKRKRMPMELNWTKKSIFFELEYWSKLKIRHNLDVMHIEKNICDNIVGTLLSIEGKTKDTINARLDMIDMNIRRALHLHRDETNLVKKYPAIYTLLPHQRQSFCEFLKSVKFPDGYAANISKNVKEDGKISGLKSHDCHVLLQQLLPVGIRPYLPKEVCAPLMELSNFFQQICAKTLKVEDLDRLEVDIVFRLCKLEKIFPLAFFDVMVHLAIHLPREAKLAGPVAYRWMYPIERMLGKLKGYVRNRARPEGSIVEGYIANESLTFCSMYLRNGEIFSSHHERNNDGETNAKLSVFMHNARPCGGYKMVQWSELEMESAYWYILNNCDEVEPFKNEFRQLLEIESPDNLEQRQRKLFPQWLKTRVKTLSKQGLGDATNELYALAYGPDKRVGMYTGCVVNGVRWQVKHIEETRTTQNSGVMVPGTHGDQQSNFYGRLVNVVKKGFQDGYHVILFKCEWFNTQPRFFRKKKIHRIRRDYHLTSVNTTNVWYKDDPYVLAKQAQQIFYLDDPKLGSSWKVIQKIRHRHVWDVPENEAAHEVETIYDEGVDQDGDDIVITSRDENELPSTSLRRDDAEPEIVEEEISLEPIGVDDYEEVLTDDNSIEEQLSGDESNSVHSDDYSDLD</sequence>
<feature type="domain" description="Transposase-associated" evidence="4">
    <location>
        <begin position="3"/>
        <end position="76"/>
    </location>
</feature>
<evidence type="ECO:0000259" key="3">
    <source>
        <dbReference type="Pfam" id="PF13960"/>
    </source>
</evidence>
<evidence type="ECO:0000259" key="2">
    <source>
        <dbReference type="Pfam" id="PF13952"/>
    </source>
</evidence>
<dbReference type="InterPro" id="IPR025452">
    <property type="entry name" value="DUF4218"/>
</dbReference>
<keyword evidence="5" id="KW-1185">Reference proteome</keyword>
<evidence type="ECO:0000259" key="4">
    <source>
        <dbReference type="Pfam" id="PF13963"/>
    </source>
</evidence>
<evidence type="ECO:0000313" key="6">
    <source>
        <dbReference type="RefSeq" id="XP_021817366.1"/>
    </source>
</evidence>
<feature type="domain" description="DUF4216" evidence="2">
    <location>
        <begin position="928"/>
        <end position="998"/>
    </location>
</feature>
<gene>
    <name evidence="6" type="primary">LOC110759589</name>
</gene>
<dbReference type="InterPro" id="IPR004242">
    <property type="entry name" value="Transposase_21"/>
</dbReference>
<dbReference type="PANTHER" id="PTHR48258">
    <property type="entry name" value="DUF4218 DOMAIN-CONTAINING PROTEIN-RELATED"/>
    <property type="match status" value="1"/>
</dbReference>
<dbReference type="Pfam" id="PF02992">
    <property type="entry name" value="Transposase_21"/>
    <property type="match status" value="1"/>
</dbReference>
<dbReference type="RefSeq" id="XP_021817366.1">
    <property type="nucleotide sequence ID" value="XM_021961674.1"/>
</dbReference>
<dbReference type="Pfam" id="PF13960">
    <property type="entry name" value="DUF4218"/>
    <property type="match status" value="1"/>
</dbReference>
<dbReference type="PANTHER" id="PTHR48258:SF6">
    <property type="entry name" value="LEUCINE-RICH REPEAT DOMAIN, L DOMAIN-CONTAINING PROTEIN"/>
    <property type="match status" value="1"/>
</dbReference>
<feature type="region of interest" description="Disordered" evidence="1">
    <location>
        <begin position="1078"/>
        <end position="1103"/>
    </location>
</feature>
<dbReference type="InterPro" id="IPR029480">
    <property type="entry name" value="Transpos_assoc"/>
</dbReference>
<organism evidence="5 6">
    <name type="scientific">Prunus avium</name>
    <name type="common">Cherry</name>
    <name type="synonym">Cerasus avium</name>
    <dbReference type="NCBI Taxonomy" id="42229"/>
    <lineage>
        <taxon>Eukaryota</taxon>
        <taxon>Viridiplantae</taxon>
        <taxon>Streptophyta</taxon>
        <taxon>Embryophyta</taxon>
        <taxon>Tracheophyta</taxon>
        <taxon>Spermatophyta</taxon>
        <taxon>Magnoliopsida</taxon>
        <taxon>eudicotyledons</taxon>
        <taxon>Gunneridae</taxon>
        <taxon>Pentapetalae</taxon>
        <taxon>rosids</taxon>
        <taxon>fabids</taxon>
        <taxon>Rosales</taxon>
        <taxon>Rosaceae</taxon>
        <taxon>Amygdaloideae</taxon>
        <taxon>Amygdaleae</taxon>
        <taxon>Prunus</taxon>
    </lineage>
</organism>
<accession>A0A6P5SUP6</accession>
<evidence type="ECO:0000313" key="5">
    <source>
        <dbReference type="Proteomes" id="UP000515124"/>
    </source>
</evidence>
<reference evidence="6" key="1">
    <citation type="submission" date="2025-08" db="UniProtKB">
        <authorList>
            <consortium name="RefSeq"/>
        </authorList>
    </citation>
    <scope>IDENTIFICATION</scope>
</reference>
<dbReference type="InterPro" id="IPR025312">
    <property type="entry name" value="DUF4216"/>
</dbReference>
<evidence type="ECO:0000256" key="1">
    <source>
        <dbReference type="SAM" id="MobiDB-lite"/>
    </source>
</evidence>
<dbReference type="Pfam" id="PF13963">
    <property type="entry name" value="Transpos_assoc"/>
    <property type="match status" value="1"/>
</dbReference>